<accession>A0A3D8VLM1</accession>
<feature type="chain" id="PRO_5017593138" evidence="2">
    <location>
        <begin position="24"/>
        <end position="158"/>
    </location>
</feature>
<evidence type="ECO:0000313" key="3">
    <source>
        <dbReference type="EMBL" id="RDY69728.1"/>
    </source>
</evidence>
<gene>
    <name evidence="3" type="ORF">DX912_03035</name>
</gene>
<feature type="compositionally biased region" description="Basic and acidic residues" evidence="1">
    <location>
        <begin position="107"/>
        <end position="138"/>
    </location>
</feature>
<feature type="region of interest" description="Disordered" evidence="1">
    <location>
        <begin position="31"/>
        <end position="158"/>
    </location>
</feature>
<comment type="caution">
    <text evidence="3">The sequence shown here is derived from an EMBL/GenBank/DDBJ whole genome shotgun (WGS) entry which is preliminary data.</text>
</comment>
<evidence type="ECO:0000256" key="2">
    <source>
        <dbReference type="SAM" id="SignalP"/>
    </source>
</evidence>
<dbReference type="AlphaFoldDB" id="A0A3D8VLM1"/>
<dbReference type="EMBL" id="QTJR01000001">
    <property type="protein sequence ID" value="RDY69728.1"/>
    <property type="molecule type" value="Genomic_DNA"/>
</dbReference>
<feature type="compositionally biased region" description="Polar residues" evidence="1">
    <location>
        <begin position="55"/>
        <end position="67"/>
    </location>
</feature>
<keyword evidence="2" id="KW-0732">Signal</keyword>
<name>A0A3D8VLM1_9GAMM</name>
<evidence type="ECO:0000256" key="1">
    <source>
        <dbReference type="SAM" id="MobiDB-lite"/>
    </source>
</evidence>
<feature type="compositionally biased region" description="Basic and acidic residues" evidence="1">
    <location>
        <begin position="83"/>
        <end position="99"/>
    </location>
</feature>
<keyword evidence="4" id="KW-1185">Reference proteome</keyword>
<protein>
    <submittedName>
        <fullName evidence="3">Uncharacterized protein</fullName>
    </submittedName>
</protein>
<dbReference type="Proteomes" id="UP000256829">
    <property type="component" value="Unassembled WGS sequence"/>
</dbReference>
<proteinExistence type="predicted"/>
<evidence type="ECO:0000313" key="4">
    <source>
        <dbReference type="Proteomes" id="UP000256829"/>
    </source>
</evidence>
<sequence length="158" mass="17547">MKVVTRMWPVALALALQPALAFAQQPNTLAPPPRVAPISPASQPSLPRGVDTSRDNSLQTLNRQLDASSRRVSADTLRSQVDQQDRLMDADRARTDARRAAATTPAESERLRQDFEARRATHEAWRAGKEAQVHRLETIDLPPPPPVNEVKPAIEPRR</sequence>
<reference evidence="3 4" key="1">
    <citation type="submission" date="2018-08" db="EMBL/GenBank/DDBJ databases">
        <title>Lysobacter soli KCTC 22011, whole genome shotgun sequence.</title>
        <authorList>
            <person name="Zhang X."/>
            <person name="Feng G."/>
            <person name="Zhu H."/>
        </authorList>
    </citation>
    <scope>NUCLEOTIDE SEQUENCE [LARGE SCALE GENOMIC DNA]</scope>
    <source>
        <strain evidence="3 4">KCTC 22011</strain>
    </source>
</reference>
<organism evidence="3 4">
    <name type="scientific">Lysobacter soli</name>
    <dbReference type="NCBI Taxonomy" id="453783"/>
    <lineage>
        <taxon>Bacteria</taxon>
        <taxon>Pseudomonadati</taxon>
        <taxon>Pseudomonadota</taxon>
        <taxon>Gammaproteobacteria</taxon>
        <taxon>Lysobacterales</taxon>
        <taxon>Lysobacteraceae</taxon>
        <taxon>Lysobacter</taxon>
    </lineage>
</organism>
<feature type="signal peptide" evidence="2">
    <location>
        <begin position="1"/>
        <end position="23"/>
    </location>
</feature>